<dbReference type="EMBL" id="MN739058">
    <property type="protein sequence ID" value="QHS86595.1"/>
    <property type="molecule type" value="Genomic_DNA"/>
</dbReference>
<name>A0A6C0B2Z0_9ZZZZ</name>
<accession>A0A6C0B2Z0</accession>
<protein>
    <submittedName>
        <fullName evidence="1">Uncharacterized protein</fullName>
    </submittedName>
</protein>
<evidence type="ECO:0000313" key="1">
    <source>
        <dbReference type="EMBL" id="QHS86595.1"/>
    </source>
</evidence>
<proteinExistence type="predicted"/>
<dbReference type="AlphaFoldDB" id="A0A6C0B2Z0"/>
<sequence length="426" mass="50517">MNKLNRTICNIHFLVLNNQGNSETNIFTNNPKPESELSWIQKLYLEKALHLYKKRIPIVHKKGFIYWETKFTKKIFFKIMPSLEELTLTKNDCNYYMKEYSKVIFKLTNNKKLKKQIDFNDFGCQSHDSITWGVSISDKPLTFYPQSDVGLVKKNIKKRWNSYFVNTKERREFLKIDPKFHFFWRNKLIPAHEVIHNVNKLKTLDNDAICRSEWVASAANLNIYLAYLEAKYNKIKKQKIKKTLQLEAVAAVLYVVELINNININASAKKYKRDIKAINEWLNKGISTDKEYITDIVRAGKPLWRNTYSKHLTALVYAFKFFDNNSADIFTKACIDDSIWSSFDALTKNKFPIDFWNKNTNNMIVSKWITENTPRNIKNEYRFITNPINGKRILVVSKEGQFILNNYLSNIKYFKFKNNMHYKYNE</sequence>
<reference evidence="1" key="1">
    <citation type="journal article" date="2020" name="Nature">
        <title>Giant virus diversity and host interactions through global metagenomics.</title>
        <authorList>
            <person name="Schulz F."/>
            <person name="Roux S."/>
            <person name="Paez-Espino D."/>
            <person name="Jungbluth S."/>
            <person name="Walsh D.A."/>
            <person name="Denef V.J."/>
            <person name="McMahon K.D."/>
            <person name="Konstantinidis K.T."/>
            <person name="Eloe-Fadrosh E.A."/>
            <person name="Kyrpides N.C."/>
            <person name="Woyke T."/>
        </authorList>
    </citation>
    <scope>NUCLEOTIDE SEQUENCE</scope>
    <source>
        <strain evidence="1">GVMAG-M-3300009422-16</strain>
    </source>
</reference>
<organism evidence="1">
    <name type="scientific">viral metagenome</name>
    <dbReference type="NCBI Taxonomy" id="1070528"/>
    <lineage>
        <taxon>unclassified sequences</taxon>
        <taxon>metagenomes</taxon>
        <taxon>organismal metagenomes</taxon>
    </lineage>
</organism>